<proteinExistence type="predicted"/>
<accession>A0ABV2GR16</accession>
<dbReference type="Proteomes" id="UP001549204">
    <property type="component" value="Unassembled WGS sequence"/>
</dbReference>
<evidence type="ECO:0000313" key="2">
    <source>
        <dbReference type="EMBL" id="MET3580522.1"/>
    </source>
</evidence>
<sequence length="93" mass="10550">MQTYLVERMEGDDVVTVRIVNAPSPFKAAALSTDRNVTVRTWEKDWIRVTDENRGHIFAYCFASDEDSDSSRHGPPKAPEKPRKTQKADQRAG</sequence>
<dbReference type="EMBL" id="JBEPMC010000006">
    <property type="protein sequence ID" value="MET3580522.1"/>
    <property type="molecule type" value="Genomic_DNA"/>
</dbReference>
<name>A0ABV2GR16_9HYPH</name>
<organism evidence="2 3">
    <name type="scientific">Mesorhizobium robiniae</name>
    <dbReference type="NCBI Taxonomy" id="559315"/>
    <lineage>
        <taxon>Bacteria</taxon>
        <taxon>Pseudomonadati</taxon>
        <taxon>Pseudomonadota</taxon>
        <taxon>Alphaproteobacteria</taxon>
        <taxon>Hyphomicrobiales</taxon>
        <taxon>Phyllobacteriaceae</taxon>
        <taxon>Mesorhizobium</taxon>
    </lineage>
</organism>
<reference evidence="2 3" key="1">
    <citation type="submission" date="2024-06" db="EMBL/GenBank/DDBJ databases">
        <title>Genomic Encyclopedia of Type Strains, Phase IV (KMG-IV): sequencing the most valuable type-strain genomes for metagenomic binning, comparative biology and taxonomic classification.</title>
        <authorList>
            <person name="Goeker M."/>
        </authorList>
    </citation>
    <scope>NUCLEOTIDE SEQUENCE [LARGE SCALE GENOMIC DNA]</scope>
    <source>
        <strain evidence="2 3">DSM 100022</strain>
    </source>
</reference>
<feature type="region of interest" description="Disordered" evidence="1">
    <location>
        <begin position="65"/>
        <end position="93"/>
    </location>
</feature>
<comment type="caution">
    <text evidence="2">The sequence shown here is derived from an EMBL/GenBank/DDBJ whole genome shotgun (WGS) entry which is preliminary data.</text>
</comment>
<gene>
    <name evidence="2" type="ORF">ABID19_003561</name>
</gene>
<keyword evidence="3" id="KW-1185">Reference proteome</keyword>
<evidence type="ECO:0000256" key="1">
    <source>
        <dbReference type="SAM" id="MobiDB-lite"/>
    </source>
</evidence>
<dbReference type="RefSeq" id="WP_354492254.1">
    <property type="nucleotide sequence ID" value="NZ_JBEPMC010000006.1"/>
</dbReference>
<protein>
    <submittedName>
        <fullName evidence="2">Uncharacterized protein</fullName>
    </submittedName>
</protein>
<feature type="compositionally biased region" description="Basic and acidic residues" evidence="1">
    <location>
        <begin position="78"/>
        <end position="93"/>
    </location>
</feature>
<evidence type="ECO:0000313" key="3">
    <source>
        <dbReference type="Proteomes" id="UP001549204"/>
    </source>
</evidence>